<evidence type="ECO:0000313" key="3">
    <source>
        <dbReference type="EMBL" id="MFD1123289.1"/>
    </source>
</evidence>
<dbReference type="NCBIfam" id="TIGR02595">
    <property type="entry name" value="PEP_CTERM"/>
    <property type="match status" value="1"/>
</dbReference>
<keyword evidence="1" id="KW-0732">Signal</keyword>
<feature type="domain" description="Ice-binding protein C-terminal" evidence="2">
    <location>
        <begin position="223"/>
        <end position="247"/>
    </location>
</feature>
<evidence type="ECO:0000313" key="4">
    <source>
        <dbReference type="Proteomes" id="UP001597206"/>
    </source>
</evidence>
<evidence type="ECO:0000259" key="2">
    <source>
        <dbReference type="Pfam" id="PF07589"/>
    </source>
</evidence>
<keyword evidence="4" id="KW-1185">Reference proteome</keyword>
<gene>
    <name evidence="3" type="ORF">ACFQ2T_12285</name>
</gene>
<accession>A0ABW3PA95</accession>
<organism evidence="3 4">
    <name type="scientific">Methylophilus flavus</name>
    <dbReference type="NCBI Taxonomy" id="640084"/>
    <lineage>
        <taxon>Bacteria</taxon>
        <taxon>Pseudomonadati</taxon>
        <taxon>Pseudomonadota</taxon>
        <taxon>Betaproteobacteria</taxon>
        <taxon>Nitrosomonadales</taxon>
        <taxon>Methylophilaceae</taxon>
        <taxon>Methylophilus</taxon>
    </lineage>
</organism>
<dbReference type="Pfam" id="PF07589">
    <property type="entry name" value="PEP-CTERM"/>
    <property type="match status" value="1"/>
</dbReference>
<feature type="signal peptide" evidence="1">
    <location>
        <begin position="1"/>
        <end position="19"/>
    </location>
</feature>
<feature type="chain" id="PRO_5045890100" evidence="1">
    <location>
        <begin position="20"/>
        <end position="249"/>
    </location>
</feature>
<sequence>MKKISLLFALLLISVNASAASSAGASLSNFKLEIISGDAVIPYLDTLSIDINNNVSNQFLTSAYDHTHSVGLPFSLNLTTTDGLSSSTGIATGSSQLQSLSASANTSGGSANSDVSGNMALAYKAFTLLSFSADALVYGSADNLNVDNSNSRAQISLSTSSFDDAFSTTSIYSDLTSGSGLFESGDYSSSKRIKFFFYDDKDSFIRLAATVNASAYSIPAVTPVPEPESVAMLLAGLGLLGIAVRKKQA</sequence>
<dbReference type="Proteomes" id="UP001597206">
    <property type="component" value="Unassembled WGS sequence"/>
</dbReference>
<name>A0ABW3PA95_9PROT</name>
<proteinExistence type="predicted"/>
<reference evidence="4" key="1">
    <citation type="journal article" date="2019" name="Int. J. Syst. Evol. Microbiol.">
        <title>The Global Catalogue of Microorganisms (GCM) 10K type strain sequencing project: providing services to taxonomists for standard genome sequencing and annotation.</title>
        <authorList>
            <consortium name="The Broad Institute Genomics Platform"/>
            <consortium name="The Broad Institute Genome Sequencing Center for Infectious Disease"/>
            <person name="Wu L."/>
            <person name="Ma J."/>
        </authorList>
    </citation>
    <scope>NUCLEOTIDE SEQUENCE [LARGE SCALE GENOMIC DNA]</scope>
    <source>
        <strain evidence="4">CCUG 58411</strain>
    </source>
</reference>
<comment type="caution">
    <text evidence="3">The sequence shown here is derived from an EMBL/GenBank/DDBJ whole genome shotgun (WGS) entry which is preliminary data.</text>
</comment>
<dbReference type="EMBL" id="JBHTLN010000002">
    <property type="protein sequence ID" value="MFD1123289.1"/>
    <property type="molecule type" value="Genomic_DNA"/>
</dbReference>
<dbReference type="InterPro" id="IPR013424">
    <property type="entry name" value="Ice-binding_C"/>
</dbReference>
<dbReference type="RefSeq" id="WP_379034825.1">
    <property type="nucleotide sequence ID" value="NZ_JBHTLN010000002.1"/>
</dbReference>
<protein>
    <submittedName>
        <fullName evidence="3">PEP-CTERM sorting domain-containing protein</fullName>
    </submittedName>
</protein>
<evidence type="ECO:0000256" key="1">
    <source>
        <dbReference type="SAM" id="SignalP"/>
    </source>
</evidence>